<evidence type="ECO:0000313" key="3">
    <source>
        <dbReference type="Proteomes" id="UP000295680"/>
    </source>
</evidence>
<sequence length="284" mass="29705">MRSSLRRFTVATLTAIGLVAAPLAASAQADPVAAAKKYASPGADLVGANNWSCRPTATHPEPVVLVHGTFVPGAINFALLAPRLKSLGYCVFSIDYGGPIGTGPMAESAKQLKVFVDGVLAATGAAKVSIVGHSQGGALPRWYLRFLGGTAKTSRLIGMAPTNHGTEFPLAGQVGFVCPACADQAVGSKFNRTLDAGHDVEPGVAYTVIQTKFDQVNFPYTNQALAGPADQVTNRIIQDDCAWRPVEHALQAVDGVTRQYVEKALAVPNGPLPKDFKPNCGVLL</sequence>
<keyword evidence="1" id="KW-0732">Signal</keyword>
<dbReference type="EMBL" id="SLWS01000002">
    <property type="protein sequence ID" value="TCO62141.1"/>
    <property type="molecule type" value="Genomic_DNA"/>
</dbReference>
<name>A0A4R2JPN5_9PSEU</name>
<dbReference type="AlphaFoldDB" id="A0A4R2JPN5"/>
<dbReference type="Proteomes" id="UP000295680">
    <property type="component" value="Unassembled WGS sequence"/>
</dbReference>
<dbReference type="InterPro" id="IPR002918">
    <property type="entry name" value="Lipase_EstA/Esterase_EstB"/>
</dbReference>
<dbReference type="SUPFAM" id="SSF53474">
    <property type="entry name" value="alpha/beta-Hydrolases"/>
    <property type="match status" value="1"/>
</dbReference>
<dbReference type="RefSeq" id="WP_132113691.1">
    <property type="nucleotide sequence ID" value="NZ_SLWS01000002.1"/>
</dbReference>
<dbReference type="GO" id="GO:0016042">
    <property type="term" value="P:lipid catabolic process"/>
    <property type="evidence" value="ECO:0007669"/>
    <property type="project" value="InterPro"/>
</dbReference>
<dbReference type="PANTHER" id="PTHR32015">
    <property type="entry name" value="FASTING INDUCED LIPASE"/>
    <property type="match status" value="1"/>
</dbReference>
<proteinExistence type="predicted"/>
<dbReference type="OrthoDB" id="8871309at2"/>
<dbReference type="PANTHER" id="PTHR32015:SF1">
    <property type="entry name" value="LIPASE"/>
    <property type="match status" value="1"/>
</dbReference>
<protein>
    <submittedName>
        <fullName evidence="2">Lipase (Class 2)</fullName>
    </submittedName>
</protein>
<dbReference type="Gene3D" id="3.40.50.1820">
    <property type="entry name" value="alpha/beta hydrolase"/>
    <property type="match status" value="1"/>
</dbReference>
<feature type="signal peptide" evidence="1">
    <location>
        <begin position="1"/>
        <end position="29"/>
    </location>
</feature>
<feature type="chain" id="PRO_5039632093" evidence="1">
    <location>
        <begin position="30"/>
        <end position="284"/>
    </location>
</feature>
<comment type="caution">
    <text evidence="2">The sequence shown here is derived from an EMBL/GenBank/DDBJ whole genome shotgun (WGS) entry which is preliminary data.</text>
</comment>
<evidence type="ECO:0000313" key="2">
    <source>
        <dbReference type="EMBL" id="TCO62141.1"/>
    </source>
</evidence>
<reference evidence="2 3" key="1">
    <citation type="submission" date="2019-03" db="EMBL/GenBank/DDBJ databases">
        <title>Genomic Encyclopedia of Type Strains, Phase IV (KMG-IV): sequencing the most valuable type-strain genomes for metagenomic binning, comparative biology and taxonomic classification.</title>
        <authorList>
            <person name="Goeker M."/>
        </authorList>
    </citation>
    <scope>NUCLEOTIDE SEQUENCE [LARGE SCALE GENOMIC DNA]</scope>
    <source>
        <strain evidence="2 3">DSM 45934</strain>
    </source>
</reference>
<evidence type="ECO:0000256" key="1">
    <source>
        <dbReference type="SAM" id="SignalP"/>
    </source>
</evidence>
<organism evidence="2 3">
    <name type="scientific">Actinocrispum wychmicini</name>
    <dbReference type="NCBI Taxonomy" id="1213861"/>
    <lineage>
        <taxon>Bacteria</taxon>
        <taxon>Bacillati</taxon>
        <taxon>Actinomycetota</taxon>
        <taxon>Actinomycetes</taxon>
        <taxon>Pseudonocardiales</taxon>
        <taxon>Pseudonocardiaceae</taxon>
        <taxon>Actinocrispum</taxon>
    </lineage>
</organism>
<keyword evidence="3" id="KW-1185">Reference proteome</keyword>
<dbReference type="GO" id="GO:0016298">
    <property type="term" value="F:lipase activity"/>
    <property type="evidence" value="ECO:0007669"/>
    <property type="project" value="TreeGrafter"/>
</dbReference>
<accession>A0A4R2JPN5</accession>
<dbReference type="InterPro" id="IPR029058">
    <property type="entry name" value="AB_hydrolase_fold"/>
</dbReference>
<gene>
    <name evidence="2" type="ORF">EV192_102278</name>
</gene>
<dbReference type="Pfam" id="PF01674">
    <property type="entry name" value="Lipase_2"/>
    <property type="match status" value="1"/>
</dbReference>